<dbReference type="Pfam" id="PF02970">
    <property type="entry name" value="TBCA"/>
    <property type="match status" value="1"/>
</dbReference>
<dbReference type="Proteomes" id="UP001212152">
    <property type="component" value="Unassembled WGS sequence"/>
</dbReference>
<dbReference type="GO" id="GO:0007021">
    <property type="term" value="P:tubulin complex assembly"/>
    <property type="evidence" value="ECO:0007669"/>
    <property type="project" value="UniProtKB-UniRule"/>
</dbReference>
<keyword evidence="3" id="KW-0493">Microtubule</keyword>
<dbReference type="GO" id="GO:0007023">
    <property type="term" value="P:post-chaperonin tubulin folding pathway"/>
    <property type="evidence" value="ECO:0007669"/>
    <property type="project" value="UniProtKB-UniRule"/>
</dbReference>
<dbReference type="GO" id="GO:0005829">
    <property type="term" value="C:cytosol"/>
    <property type="evidence" value="ECO:0007669"/>
    <property type="project" value="TreeGrafter"/>
</dbReference>
<comment type="subcellular location">
    <subcellularLocation>
        <location evidence="3">Cytoplasm</location>
        <location evidence="3">Cytoskeleton</location>
    </subcellularLocation>
</comment>
<dbReference type="Gene3D" id="1.20.58.90">
    <property type="match status" value="1"/>
</dbReference>
<dbReference type="InterPro" id="IPR036126">
    <property type="entry name" value="TBCA_sf"/>
</dbReference>
<reference evidence="4" key="1">
    <citation type="submission" date="2020-05" db="EMBL/GenBank/DDBJ databases">
        <title>Phylogenomic resolution of chytrid fungi.</title>
        <authorList>
            <person name="Stajich J.E."/>
            <person name="Amses K."/>
            <person name="Simmons R."/>
            <person name="Seto K."/>
            <person name="Myers J."/>
            <person name="Bonds A."/>
            <person name="Quandt C.A."/>
            <person name="Barry K."/>
            <person name="Liu P."/>
            <person name="Grigoriev I."/>
            <person name="Longcore J.E."/>
            <person name="James T.Y."/>
        </authorList>
    </citation>
    <scope>NUCLEOTIDE SEQUENCE</scope>
    <source>
        <strain evidence="4">JEL0379</strain>
    </source>
</reference>
<dbReference type="EMBL" id="JADGJQ010000004">
    <property type="protein sequence ID" value="KAJ3184213.1"/>
    <property type="molecule type" value="Genomic_DNA"/>
</dbReference>
<accession>A0AAD5TTE1</accession>
<evidence type="ECO:0000313" key="4">
    <source>
        <dbReference type="EMBL" id="KAJ3184213.1"/>
    </source>
</evidence>
<dbReference type="PANTHER" id="PTHR21500">
    <property type="entry name" value="TUBULIN-SPECIFIC CHAPERONE A"/>
    <property type="match status" value="1"/>
</dbReference>
<sequence>MASKGILAKLISNSHAQPSPEFLKKLKAQTGAVKRIGKDLAYYDVEAVQQQKRIDKLIADGADEHDVRKQKEVLEETHQMMPDGKKRLADAQRDLADVLDKFLKTATPEAAAAEEVVAAKALLEEAKA</sequence>
<dbReference type="SUPFAM" id="SSF46988">
    <property type="entry name" value="Tubulin chaperone cofactor A"/>
    <property type="match status" value="1"/>
</dbReference>
<dbReference type="GO" id="GO:0048487">
    <property type="term" value="F:beta-tubulin binding"/>
    <property type="evidence" value="ECO:0007669"/>
    <property type="project" value="InterPro"/>
</dbReference>
<gene>
    <name evidence="4" type="ORF">HDU87_005060</name>
</gene>
<comment type="subunit">
    <text evidence="3">Supercomplex made of cofactors A to E. Cofactors A and D function by capturing and stabilizing tubulin in a quasi-native conformation. Cofactor E binds to the cofactor D-tubulin complex; interaction with cofactor C then causes the release of tubulin polypeptides that are committed to the native state.</text>
</comment>
<keyword evidence="2 3" id="KW-0143">Chaperone</keyword>
<dbReference type="PANTHER" id="PTHR21500:SF0">
    <property type="entry name" value="TUBULIN-SPECIFIC CHAPERONE A"/>
    <property type="match status" value="1"/>
</dbReference>
<evidence type="ECO:0000313" key="5">
    <source>
        <dbReference type="Proteomes" id="UP001212152"/>
    </source>
</evidence>
<dbReference type="GO" id="GO:0005874">
    <property type="term" value="C:microtubule"/>
    <property type="evidence" value="ECO:0007669"/>
    <property type="project" value="UniProtKB-KW"/>
</dbReference>
<dbReference type="InterPro" id="IPR004226">
    <property type="entry name" value="TBCA"/>
</dbReference>
<dbReference type="AlphaFoldDB" id="A0AAD5TTE1"/>
<protein>
    <recommendedName>
        <fullName evidence="3">Tubulin-specific chaperone A</fullName>
    </recommendedName>
</protein>
<keyword evidence="3" id="KW-0963">Cytoplasm</keyword>
<organism evidence="4 5">
    <name type="scientific">Geranomyces variabilis</name>
    <dbReference type="NCBI Taxonomy" id="109894"/>
    <lineage>
        <taxon>Eukaryota</taxon>
        <taxon>Fungi</taxon>
        <taxon>Fungi incertae sedis</taxon>
        <taxon>Chytridiomycota</taxon>
        <taxon>Chytridiomycota incertae sedis</taxon>
        <taxon>Chytridiomycetes</taxon>
        <taxon>Spizellomycetales</taxon>
        <taxon>Powellomycetaceae</taxon>
        <taxon>Geranomyces</taxon>
    </lineage>
</organism>
<keyword evidence="3" id="KW-0206">Cytoskeleton</keyword>
<evidence type="ECO:0000256" key="3">
    <source>
        <dbReference type="RuleBase" id="RU364030"/>
    </source>
</evidence>
<proteinExistence type="inferred from homology"/>
<evidence type="ECO:0000256" key="2">
    <source>
        <dbReference type="ARBA" id="ARBA00023186"/>
    </source>
</evidence>
<evidence type="ECO:0000256" key="1">
    <source>
        <dbReference type="ARBA" id="ARBA00006806"/>
    </source>
</evidence>
<name>A0AAD5TTE1_9FUNG</name>
<keyword evidence="5" id="KW-1185">Reference proteome</keyword>
<comment type="similarity">
    <text evidence="1 3">Belongs to the TBCA family.</text>
</comment>
<comment type="caution">
    <text evidence="4">The sequence shown here is derived from an EMBL/GenBank/DDBJ whole genome shotgun (WGS) entry which is preliminary data.</text>
</comment>